<dbReference type="PANTHER" id="PTHR42663">
    <property type="entry name" value="HYDROLASE C777.06C-RELATED-RELATED"/>
    <property type="match status" value="1"/>
</dbReference>
<dbReference type="InterPro" id="IPR036866">
    <property type="entry name" value="RibonucZ/Hydroxyglut_hydro"/>
</dbReference>
<organism evidence="3 4">
    <name type="scientific">Dillenia turbinata</name>
    <dbReference type="NCBI Taxonomy" id="194707"/>
    <lineage>
        <taxon>Eukaryota</taxon>
        <taxon>Viridiplantae</taxon>
        <taxon>Streptophyta</taxon>
        <taxon>Embryophyta</taxon>
        <taxon>Tracheophyta</taxon>
        <taxon>Spermatophyta</taxon>
        <taxon>Magnoliopsida</taxon>
        <taxon>eudicotyledons</taxon>
        <taxon>Gunneridae</taxon>
        <taxon>Pentapetalae</taxon>
        <taxon>Dilleniales</taxon>
        <taxon>Dilleniaceae</taxon>
        <taxon>Dillenia</taxon>
    </lineage>
</organism>
<dbReference type="Pfam" id="PF00753">
    <property type="entry name" value="Lactamase_B"/>
    <property type="match status" value="1"/>
</dbReference>
<accession>A0AAN8UAI9</accession>
<feature type="signal peptide" evidence="1">
    <location>
        <begin position="1"/>
        <end position="15"/>
    </location>
</feature>
<dbReference type="AlphaFoldDB" id="A0AAN8UAI9"/>
<keyword evidence="4" id="KW-1185">Reference proteome</keyword>
<name>A0AAN8UAI9_9MAGN</name>
<keyword evidence="1" id="KW-0732">Signal</keyword>
<sequence>MWVSFILLAIDLSEPQFSSDGIVTKGFIGPSAGNNIGVQLPAERSEIIFVGTRTSEGIPHVSCLTNPQKTCPLCSKAVEPGNKNRRMNTIILIRYPQPSGRCNILIDPGKIRTLDAVIITHSHADVIGCLDDLRDWTNNVQPYVPIYVAKMHLSKI</sequence>
<comment type="caution">
    <text evidence="3">The sequence shown here is derived from an EMBL/GenBank/DDBJ whole genome shotgun (WGS) entry which is preliminary data.</text>
</comment>
<dbReference type="PANTHER" id="PTHR42663:SF3">
    <property type="entry name" value="OS09G0363800 PROTEIN"/>
    <property type="match status" value="1"/>
</dbReference>
<dbReference type="InterPro" id="IPR001279">
    <property type="entry name" value="Metallo-B-lactamas"/>
</dbReference>
<dbReference type="EMBL" id="JBAMMX010000028">
    <property type="protein sequence ID" value="KAK6911905.1"/>
    <property type="molecule type" value="Genomic_DNA"/>
</dbReference>
<evidence type="ECO:0000313" key="4">
    <source>
        <dbReference type="Proteomes" id="UP001370490"/>
    </source>
</evidence>
<feature type="domain" description="Metallo-beta-lactamase" evidence="2">
    <location>
        <begin position="110"/>
        <end position="148"/>
    </location>
</feature>
<gene>
    <name evidence="3" type="ORF">RJ641_023998</name>
</gene>
<proteinExistence type="predicted"/>
<evidence type="ECO:0000313" key="3">
    <source>
        <dbReference type="EMBL" id="KAK6911905.1"/>
    </source>
</evidence>
<dbReference type="Gene3D" id="3.60.15.10">
    <property type="entry name" value="Ribonuclease Z/Hydroxyacylglutathione hydrolase-like"/>
    <property type="match status" value="1"/>
</dbReference>
<evidence type="ECO:0000259" key="2">
    <source>
        <dbReference type="Pfam" id="PF00753"/>
    </source>
</evidence>
<protein>
    <submittedName>
        <fullName evidence="3">Metallo-beta-lactamase</fullName>
    </submittedName>
</protein>
<feature type="chain" id="PRO_5042879415" evidence="1">
    <location>
        <begin position="16"/>
        <end position="156"/>
    </location>
</feature>
<evidence type="ECO:0000256" key="1">
    <source>
        <dbReference type="SAM" id="SignalP"/>
    </source>
</evidence>
<reference evidence="3 4" key="1">
    <citation type="submission" date="2023-12" db="EMBL/GenBank/DDBJ databases">
        <title>A high-quality genome assembly for Dillenia turbinata (Dilleniales).</title>
        <authorList>
            <person name="Chanderbali A."/>
        </authorList>
    </citation>
    <scope>NUCLEOTIDE SEQUENCE [LARGE SCALE GENOMIC DNA]</scope>
    <source>
        <strain evidence="3">LSX21</strain>
        <tissue evidence="3">Leaf</tissue>
    </source>
</reference>
<dbReference type="SUPFAM" id="SSF56281">
    <property type="entry name" value="Metallo-hydrolase/oxidoreductase"/>
    <property type="match status" value="1"/>
</dbReference>
<dbReference type="Proteomes" id="UP001370490">
    <property type="component" value="Unassembled WGS sequence"/>
</dbReference>